<evidence type="ECO:0000256" key="1">
    <source>
        <dbReference type="SAM" id="Coils"/>
    </source>
</evidence>
<dbReference type="Gene3D" id="3.40.50.300">
    <property type="entry name" value="P-loop containing nucleotide triphosphate hydrolases"/>
    <property type="match status" value="2"/>
</dbReference>
<dbReference type="Proteomes" id="UP000838749">
    <property type="component" value="Unassembled WGS sequence"/>
</dbReference>
<name>A0ABM9BEK3_9BACL</name>
<protein>
    <recommendedName>
        <fullName evidence="4">Exonuclease SbcC</fullName>
    </recommendedName>
</protein>
<gene>
    <name evidence="2" type="ORF">PAECIP111894_02987</name>
</gene>
<proteinExistence type="predicted"/>
<keyword evidence="3" id="KW-1185">Reference proteome</keyword>
<organism evidence="2 3">
    <name type="scientific">Paenibacillus pseudetheri</name>
    <dbReference type="NCBI Taxonomy" id="2897682"/>
    <lineage>
        <taxon>Bacteria</taxon>
        <taxon>Bacillati</taxon>
        <taxon>Bacillota</taxon>
        <taxon>Bacilli</taxon>
        <taxon>Bacillales</taxon>
        <taxon>Paenibacillaceae</taxon>
        <taxon>Paenibacillus</taxon>
    </lineage>
</organism>
<dbReference type="RefSeq" id="WP_234535097.1">
    <property type="nucleotide sequence ID" value="NZ_CAKMAB010000014.1"/>
</dbReference>
<accession>A0ABM9BEK3</accession>
<dbReference type="InterPro" id="IPR027417">
    <property type="entry name" value="P-loop_NTPase"/>
</dbReference>
<dbReference type="SUPFAM" id="SSF75712">
    <property type="entry name" value="Rad50 coiled-coil Zn hook"/>
    <property type="match status" value="1"/>
</dbReference>
<dbReference type="EMBL" id="CAKMAB010000014">
    <property type="protein sequence ID" value="CAH1056832.1"/>
    <property type="molecule type" value="Genomic_DNA"/>
</dbReference>
<reference evidence="2" key="1">
    <citation type="submission" date="2021-12" db="EMBL/GenBank/DDBJ databases">
        <authorList>
            <person name="Criscuolo A."/>
        </authorList>
    </citation>
    <scope>NUCLEOTIDE SEQUENCE</scope>
    <source>
        <strain evidence="2">CIP111894</strain>
    </source>
</reference>
<sequence>MKKNRSPRLILKKLILVGREKNYIVPFTLGLNIIYGDSDTGKSSILNMIDYLLGSSEVFLYDEIEIHGKYGLLELELNNDIFTIKRDIFNPKSHIEVYHSTIDKMESVFPKEYGSSFVKEGPEGYFSDFMLEALNISLVKLKQAPSKADSKMSSLSFRDIFKFCFLDQDDVGNKDILDQKNPVVFVKNKETFKFLHNLLDSQITELQEDIAEKTRIKNGIIQQFTIVSSFLREARLETTESLEGKSQKLTEELKVLDNEILQLTNNMKSNSDHDNELREIIVTKQSHLDSLTLNKMYKETQLDQNLRLKRDYQQDIDKLLASVEVIKKLPNHEGHHVNCPVCDNELQASKFNELFSQYDSSSIELEVKSLKNRFKEISLLIDRDRGSILDIIEETTSLSAEIKKAKDMLDLKTREFVSPFMSQRDLLNTRRGEINEEIKRTDYLLKLRNQLNELTKRTDVLTEQISQSNSRMITLVEGAPSVDGVLESIADWLNEFLTFIPIRNPYGIKISDKTFLPVVRDRDYSKLTSGGLRTLVSIGYLFSLLRNSLDTDTNFPSLLMIDTVGKYIGKTKAKYLENTNQSEDTLEGINDPKKYKNIYSYLSSLSDELVENYDFQVIVVDNDLPESMESQLEKYIVKKFSVDERKGFEIGFINNATPRV</sequence>
<evidence type="ECO:0000313" key="2">
    <source>
        <dbReference type="EMBL" id="CAH1056832.1"/>
    </source>
</evidence>
<evidence type="ECO:0008006" key="4">
    <source>
        <dbReference type="Google" id="ProtNLM"/>
    </source>
</evidence>
<comment type="caution">
    <text evidence="2">The sequence shown here is derived from an EMBL/GenBank/DDBJ whole genome shotgun (WGS) entry which is preliminary data.</text>
</comment>
<evidence type="ECO:0000313" key="3">
    <source>
        <dbReference type="Proteomes" id="UP000838749"/>
    </source>
</evidence>
<feature type="coiled-coil region" evidence="1">
    <location>
        <begin position="239"/>
        <end position="266"/>
    </location>
</feature>
<keyword evidence="1" id="KW-0175">Coiled coil</keyword>
<dbReference type="SUPFAM" id="SSF52540">
    <property type="entry name" value="P-loop containing nucleoside triphosphate hydrolases"/>
    <property type="match status" value="1"/>
</dbReference>